<dbReference type="SUPFAM" id="SSF111331">
    <property type="entry name" value="NAD kinase/diacylglycerol kinase-like"/>
    <property type="match status" value="1"/>
</dbReference>
<keyword evidence="7" id="KW-0594">Phospholipid biosynthesis</keyword>
<evidence type="ECO:0000256" key="9">
    <source>
        <dbReference type="SAM" id="SignalP"/>
    </source>
</evidence>
<reference evidence="11 12" key="1">
    <citation type="submission" date="2019-12" db="EMBL/GenBank/DDBJ databases">
        <authorList>
            <person name="Li J."/>
            <person name="Shi Y."/>
            <person name="Xu G."/>
            <person name="Xiao D."/>
            <person name="Ran X."/>
        </authorList>
    </citation>
    <scope>NUCLEOTIDE SEQUENCE [LARGE SCALE GENOMIC DNA]</scope>
    <source>
        <strain evidence="11 12">JCM 15915</strain>
    </source>
</reference>
<name>A0A7K1LJW0_9MICC</name>
<proteinExistence type="inferred from homology"/>
<evidence type="ECO:0000256" key="7">
    <source>
        <dbReference type="ARBA" id="ARBA00023209"/>
    </source>
</evidence>
<feature type="domain" description="DAGKc" evidence="10">
    <location>
        <begin position="48"/>
        <end position="179"/>
    </location>
</feature>
<evidence type="ECO:0000256" key="8">
    <source>
        <dbReference type="ARBA" id="ARBA00023264"/>
    </source>
</evidence>
<dbReference type="InterPro" id="IPR045540">
    <property type="entry name" value="YegS/DAGK_C"/>
</dbReference>
<keyword evidence="7" id="KW-0443">Lipid metabolism</keyword>
<keyword evidence="4" id="KW-0547">Nucleotide-binding</keyword>
<accession>A0A7K1LJW0</accession>
<dbReference type="Gene3D" id="2.60.200.40">
    <property type="match status" value="1"/>
</dbReference>
<evidence type="ECO:0000256" key="1">
    <source>
        <dbReference type="ARBA" id="ARBA00001946"/>
    </source>
</evidence>
<keyword evidence="8" id="KW-1208">Phospholipid metabolism</keyword>
<dbReference type="InterPro" id="IPR050187">
    <property type="entry name" value="Lipid_Phosphate_FormReg"/>
</dbReference>
<feature type="chain" id="PRO_5039590058" evidence="9">
    <location>
        <begin position="23"/>
        <end position="382"/>
    </location>
</feature>
<dbReference type="OrthoDB" id="3171056at2"/>
<evidence type="ECO:0000256" key="6">
    <source>
        <dbReference type="ARBA" id="ARBA00022840"/>
    </source>
</evidence>
<gene>
    <name evidence="11" type="ORF">GMA10_09760</name>
</gene>
<keyword evidence="7" id="KW-0444">Lipid biosynthesis</keyword>
<evidence type="ECO:0000256" key="4">
    <source>
        <dbReference type="ARBA" id="ARBA00022741"/>
    </source>
</evidence>
<dbReference type="Pfam" id="PF00781">
    <property type="entry name" value="DAGK_cat"/>
    <property type="match status" value="1"/>
</dbReference>
<dbReference type="InterPro" id="IPR016064">
    <property type="entry name" value="NAD/diacylglycerol_kinase_sf"/>
</dbReference>
<dbReference type="RefSeq" id="WP_129315238.1">
    <property type="nucleotide sequence ID" value="NZ_CP197643.1"/>
</dbReference>
<dbReference type="Pfam" id="PF19279">
    <property type="entry name" value="YegS_C"/>
    <property type="match status" value="1"/>
</dbReference>
<keyword evidence="6" id="KW-0067">ATP-binding</keyword>
<dbReference type="GO" id="GO:0005524">
    <property type="term" value="F:ATP binding"/>
    <property type="evidence" value="ECO:0007669"/>
    <property type="project" value="UniProtKB-KW"/>
</dbReference>
<keyword evidence="5 11" id="KW-0418">Kinase</keyword>
<dbReference type="SMART" id="SM00046">
    <property type="entry name" value="DAGKc"/>
    <property type="match status" value="1"/>
</dbReference>
<comment type="caution">
    <text evidence="11">The sequence shown here is derived from an EMBL/GenBank/DDBJ whole genome shotgun (WGS) entry which is preliminary data.</text>
</comment>
<evidence type="ECO:0000259" key="10">
    <source>
        <dbReference type="PROSITE" id="PS50146"/>
    </source>
</evidence>
<evidence type="ECO:0000256" key="3">
    <source>
        <dbReference type="ARBA" id="ARBA00022679"/>
    </source>
</evidence>
<keyword evidence="12" id="KW-1185">Reference proteome</keyword>
<evidence type="ECO:0000256" key="2">
    <source>
        <dbReference type="ARBA" id="ARBA00005983"/>
    </source>
</evidence>
<dbReference type="Proteomes" id="UP000462152">
    <property type="component" value="Unassembled WGS sequence"/>
</dbReference>
<dbReference type="PANTHER" id="PTHR12358">
    <property type="entry name" value="SPHINGOSINE KINASE"/>
    <property type="match status" value="1"/>
</dbReference>
<comment type="cofactor">
    <cofactor evidence="1">
        <name>Mg(2+)</name>
        <dbReference type="ChEBI" id="CHEBI:18420"/>
    </cofactor>
</comment>
<evidence type="ECO:0000313" key="11">
    <source>
        <dbReference type="EMBL" id="MUN55491.1"/>
    </source>
</evidence>
<dbReference type="PANTHER" id="PTHR12358:SF54">
    <property type="entry name" value="SPHINGOSINE KINASE RELATED PROTEIN"/>
    <property type="match status" value="1"/>
</dbReference>
<evidence type="ECO:0000256" key="5">
    <source>
        <dbReference type="ARBA" id="ARBA00022777"/>
    </source>
</evidence>
<dbReference type="AlphaFoldDB" id="A0A7K1LJW0"/>
<keyword evidence="9" id="KW-0732">Signal</keyword>
<keyword evidence="3" id="KW-0808">Transferase</keyword>
<dbReference type="PROSITE" id="PS50146">
    <property type="entry name" value="DAGK"/>
    <property type="match status" value="1"/>
</dbReference>
<dbReference type="EMBL" id="WOGT01000006">
    <property type="protein sequence ID" value="MUN55491.1"/>
    <property type="molecule type" value="Genomic_DNA"/>
</dbReference>
<dbReference type="GO" id="GO:0008654">
    <property type="term" value="P:phospholipid biosynthetic process"/>
    <property type="evidence" value="ECO:0007669"/>
    <property type="project" value="UniProtKB-KW"/>
</dbReference>
<protein>
    <submittedName>
        <fullName evidence="11">Diacylglycerol kinase family lipid kinase</fullName>
    </submittedName>
</protein>
<comment type="similarity">
    <text evidence="2">Belongs to the diacylglycerol/lipid kinase family.</text>
</comment>
<dbReference type="InterPro" id="IPR001206">
    <property type="entry name" value="Diacylglycerol_kinase_cat_dom"/>
</dbReference>
<evidence type="ECO:0000313" key="12">
    <source>
        <dbReference type="Proteomes" id="UP000462152"/>
    </source>
</evidence>
<organism evidence="11 12">
    <name type="scientific">Rothia koreensis</name>
    <dbReference type="NCBI Taxonomy" id="592378"/>
    <lineage>
        <taxon>Bacteria</taxon>
        <taxon>Bacillati</taxon>
        <taxon>Actinomycetota</taxon>
        <taxon>Actinomycetes</taxon>
        <taxon>Micrococcales</taxon>
        <taxon>Micrococcaceae</taxon>
        <taxon>Rothia</taxon>
    </lineage>
</organism>
<dbReference type="InterPro" id="IPR017438">
    <property type="entry name" value="ATP-NAD_kinase_N"/>
</dbReference>
<feature type="signal peptide" evidence="9">
    <location>
        <begin position="1"/>
        <end position="22"/>
    </location>
</feature>
<dbReference type="GO" id="GO:0016301">
    <property type="term" value="F:kinase activity"/>
    <property type="evidence" value="ECO:0007669"/>
    <property type="project" value="UniProtKB-KW"/>
</dbReference>
<sequence>MRPSGKALGVVGFLSLAAAAAASVVTSWRGRPPVLTQPVPWRPRLEPGVPRQVGVVYNPAKSLAQFSCDALAHATRSIDWPEPRFYETTPEDPGRGMTEQAVEDGCDLVIAMGGDGTVRQVAGVLENSTVGMGIIPLGTGNLLARNLEMSLSDLHSCIDTALHGRPRRIDMIGLQATRTDGTRDHLTYLVMGGAGFDAQIMTDTRDDLKSKFGWLAYVEAGLRNLVSVRHPVVIQIDDQDPIRRKIRSVLVANCGEITAGLHLAADSTADDGLLEVILMTPRNLIGWASLTSQVISRRRNGLPVIEHIHGKKVVVDFGASPQPVELDGDLLGTYGRLEAEVRPAVLAVNTYPENITPFRSLANLRRTGASGSPRWRWGRFVS</sequence>
<dbReference type="Gene3D" id="3.40.50.10330">
    <property type="entry name" value="Probable inorganic polyphosphate/atp-NAD kinase, domain 1"/>
    <property type="match status" value="1"/>
</dbReference>